<proteinExistence type="predicted"/>
<protein>
    <recommendedName>
        <fullName evidence="3">DNA/RNA-binding protein Alba-like domain-containing protein</fullName>
    </recommendedName>
</protein>
<dbReference type="AlphaFoldDB" id="A0A6A6PJF5"/>
<dbReference type="RefSeq" id="XP_033586768.1">
    <property type="nucleotide sequence ID" value="XM_033737975.1"/>
</dbReference>
<name>A0A6A6PJF5_9PEZI</name>
<sequence>MTSTPHPTLSSNYTITHLPIAGSTQISSRVSLLVSKLDSSAAKPSNDEDATEPEKAKLALVVLTAKARYAHKLISVVEIAKREVLAAAAATATASAGEGGGGRWFQYSALSGEVVDVERRGALVGGKAELDEEDADGDEDAFEMMGAKEGGGVKKRNVPVLTVYVCGEAVRELRVAYGYVFSSLSNGTGLNGRVAD</sequence>
<reference evidence="1" key="1">
    <citation type="journal article" date="2020" name="Stud. Mycol.">
        <title>101 Dothideomycetes genomes: a test case for predicting lifestyles and emergence of pathogens.</title>
        <authorList>
            <person name="Haridas S."/>
            <person name="Albert R."/>
            <person name="Binder M."/>
            <person name="Bloem J."/>
            <person name="Labutti K."/>
            <person name="Salamov A."/>
            <person name="Andreopoulos B."/>
            <person name="Baker S."/>
            <person name="Barry K."/>
            <person name="Bills G."/>
            <person name="Bluhm B."/>
            <person name="Cannon C."/>
            <person name="Castanera R."/>
            <person name="Culley D."/>
            <person name="Daum C."/>
            <person name="Ezra D."/>
            <person name="Gonzalez J."/>
            <person name="Henrissat B."/>
            <person name="Kuo A."/>
            <person name="Liang C."/>
            <person name="Lipzen A."/>
            <person name="Lutzoni F."/>
            <person name="Magnuson J."/>
            <person name="Mondo S."/>
            <person name="Nolan M."/>
            <person name="Ohm R."/>
            <person name="Pangilinan J."/>
            <person name="Park H.-J."/>
            <person name="Ramirez L."/>
            <person name="Alfaro M."/>
            <person name="Sun H."/>
            <person name="Tritt A."/>
            <person name="Yoshinaga Y."/>
            <person name="Zwiers L.-H."/>
            <person name="Turgeon B."/>
            <person name="Goodwin S."/>
            <person name="Spatafora J."/>
            <person name="Crous P."/>
            <person name="Grigoriev I."/>
        </authorList>
    </citation>
    <scope>NUCLEOTIDE SEQUENCE</scope>
    <source>
        <strain evidence="1">CBS 113389</strain>
    </source>
</reference>
<dbReference type="GeneID" id="54478977"/>
<evidence type="ECO:0000313" key="1">
    <source>
        <dbReference type="EMBL" id="KAF2480198.1"/>
    </source>
</evidence>
<evidence type="ECO:0008006" key="3">
    <source>
        <dbReference type="Google" id="ProtNLM"/>
    </source>
</evidence>
<accession>A0A6A6PJF5</accession>
<keyword evidence="2" id="KW-1185">Reference proteome</keyword>
<dbReference type="OrthoDB" id="424402at2759"/>
<evidence type="ECO:0000313" key="2">
    <source>
        <dbReference type="Proteomes" id="UP000799767"/>
    </source>
</evidence>
<gene>
    <name evidence="1" type="ORF">BDY17DRAFT_34000</name>
</gene>
<dbReference type="EMBL" id="MU001640">
    <property type="protein sequence ID" value="KAF2480198.1"/>
    <property type="molecule type" value="Genomic_DNA"/>
</dbReference>
<dbReference type="Proteomes" id="UP000799767">
    <property type="component" value="Unassembled WGS sequence"/>
</dbReference>
<organism evidence="1 2">
    <name type="scientific">Neohortaea acidophila</name>
    <dbReference type="NCBI Taxonomy" id="245834"/>
    <lineage>
        <taxon>Eukaryota</taxon>
        <taxon>Fungi</taxon>
        <taxon>Dikarya</taxon>
        <taxon>Ascomycota</taxon>
        <taxon>Pezizomycotina</taxon>
        <taxon>Dothideomycetes</taxon>
        <taxon>Dothideomycetidae</taxon>
        <taxon>Mycosphaerellales</taxon>
        <taxon>Teratosphaeriaceae</taxon>
        <taxon>Neohortaea</taxon>
    </lineage>
</organism>